<keyword evidence="3" id="KW-1185">Reference proteome</keyword>
<proteinExistence type="predicted"/>
<evidence type="ECO:0000259" key="1">
    <source>
        <dbReference type="Pfam" id="PF12975"/>
    </source>
</evidence>
<name>A0A7X9RXC3_9BACT</name>
<dbReference type="EMBL" id="JABANE010000065">
    <property type="protein sequence ID" value="NME70486.1"/>
    <property type="molecule type" value="Genomic_DNA"/>
</dbReference>
<protein>
    <submittedName>
        <fullName evidence="2">DUF3859 domain-containing protein</fullName>
    </submittedName>
</protein>
<evidence type="ECO:0000313" key="3">
    <source>
        <dbReference type="Proteomes" id="UP000576082"/>
    </source>
</evidence>
<accession>A0A7X9RXC3</accession>
<dbReference type="Gene3D" id="2.60.40.2390">
    <property type="match status" value="1"/>
</dbReference>
<dbReference type="Proteomes" id="UP000576082">
    <property type="component" value="Unassembled WGS sequence"/>
</dbReference>
<feature type="domain" description="DUF3859" evidence="1">
    <location>
        <begin position="1114"/>
        <end position="1212"/>
    </location>
</feature>
<evidence type="ECO:0000313" key="2">
    <source>
        <dbReference type="EMBL" id="NME70486.1"/>
    </source>
</evidence>
<gene>
    <name evidence="2" type="ORF">HHU12_21095</name>
</gene>
<sequence length="1383" mass="160515">MGEYTKNQVIYLQKDNVASIKNALQKYQVVLNNRTAISNKGFHMEMDVKFMENSGDEPRNLKTSDIKDFETFKKAFAVRSPSFDQMKQEDSYRDDFEASLLSEPLLFSLALEHEELKEEVIKTAKGIAEISRHYNNSESMWTYNANAYGAVALYILACHDLNYAYILAQYLIPYWDERYTCDYDCYLFELVKQHGWTRPLIKAYLYCDNPNFRAGMMRIGYYHGNLPQDENPTLFDFLKENQEEYTWFKESIKERLLDEPMLYYKGEDNSENPVLSLYYTLNASIDAIHDEENEFISEFFISDTIENEATDLYNAIANSTDQPLMRLDGEGELEKEARQYTDKDTYTPGEGIMDFRAFVMALENGAQIWQYVENGENAELINSFEKVDVMGLALKSSPALYHKISYHLPGVDLEDDCNPLNKNKGLVDEMDHCLREIIDDLTLFNDESLYADDIPQAFNPLPEHRGKVRYQQLLRVLDVFYVLLGKPTFVDDLCERIIEDKEEYCLSTAEFYDRYSEENYAENGKLPPLMVKQMASIVEEFSTPYDRDSIDTDLLKKLDYCLSTSRGCYNTDHLGKHNAGDIALASYMLKMDEQNGIEDQHTLQLKEYLQAFQWEKVASIFTERDRFSDPISEDTKEKINNYITSVDTPLLSQEEMMTLLNDTLVPYEEEHNGARVHHFSKTQKSYYILRFDDNISKVLIFSFWAQTLSYSKDDPRAKRFWNLMLALSPFWVLNKILKTASSSYGDLEFESPQKEKAFFQSLSEVSVPDSLIFAFEIVKSQNSYGKGTVKDLKRYLPWINAFKMVQKMDKNDAMFDTLHYRVEQLKEGLKYADDINVVQFHRDLSASDEEYNFDKETESLFHDYLHVFFTLNWKEDSKEGVSDMVAKMKGYIEGNLNLNTFAPLFWSKIKGKKFNTYVDSYKSYSFEQFFWGLHESKQDRLIKLLSNGTSASFSILFNGLERGYKEKLVREGQLKFKDIIDPDFKDDEIKEQAHAYYINRIFSLGADKIRLIKYCIDQEEKAYGDYLGKLGRRGELDDVVSELNKSRKNSLIDHFKDQSGAEQLVGLFKDDSSRKIKDKARHILQKLKIQEPIVEECENLYDFGVYDYSASEIKLQNQTDKIVAIIGTTFGLRFVVGKNDDRDIINHTVHVQHPIIKDGIKTSERSEWTQQGKNGQAIFAGWTFETADELISGEYSFKIYDWRRNLIAEKSFLIESEVLTQLKQDHNEEEQSDGYYTFCSPKTEGIVIEEGEQLLRNNQPIVPNKAVEFDGYGVTEGDLNDIIICDYVLASEKVVKAIGKHHPFGCFFIPAVINTSEGKSIPYYLIKPTIYFVSEETEVHQNTLIFTIEKQTSNLIFKKVIRDELQEIIGSEILEKLEVVTSN</sequence>
<comment type="caution">
    <text evidence="2">The sequence shown here is derived from an EMBL/GenBank/DDBJ whole genome shotgun (WGS) entry which is preliminary data.</text>
</comment>
<reference evidence="2 3" key="1">
    <citation type="submission" date="2020-04" db="EMBL/GenBank/DDBJ databases">
        <title>Flammeovirga sp. SR4, a novel species isolated from seawater.</title>
        <authorList>
            <person name="Wang X."/>
        </authorList>
    </citation>
    <scope>NUCLEOTIDE SEQUENCE [LARGE SCALE GENOMIC DNA]</scope>
    <source>
        <strain evidence="2 3">ATCC 23126</strain>
    </source>
</reference>
<dbReference type="RefSeq" id="WP_169658720.1">
    <property type="nucleotide sequence ID" value="NZ_JABANE010000065.1"/>
</dbReference>
<dbReference type="Pfam" id="PF12975">
    <property type="entry name" value="DUF3859"/>
    <property type="match status" value="1"/>
</dbReference>
<dbReference type="InterPro" id="IPR024331">
    <property type="entry name" value="DUF3859"/>
</dbReference>
<organism evidence="2 3">
    <name type="scientific">Flammeovirga aprica JL-4</name>
    <dbReference type="NCBI Taxonomy" id="694437"/>
    <lineage>
        <taxon>Bacteria</taxon>
        <taxon>Pseudomonadati</taxon>
        <taxon>Bacteroidota</taxon>
        <taxon>Cytophagia</taxon>
        <taxon>Cytophagales</taxon>
        <taxon>Flammeovirgaceae</taxon>
        <taxon>Flammeovirga</taxon>
    </lineage>
</organism>